<keyword evidence="3" id="KW-0413">Isomerase</keyword>
<keyword evidence="4" id="KW-1185">Reference proteome</keyword>
<accession>A0ABS2V0N9</accession>
<dbReference type="SUPFAM" id="SSF109854">
    <property type="entry name" value="DinB/YfiT-like putative metalloenzymes"/>
    <property type="match status" value="1"/>
</dbReference>
<dbReference type="InterPro" id="IPR034660">
    <property type="entry name" value="DinB/YfiT-like"/>
</dbReference>
<evidence type="ECO:0000259" key="2">
    <source>
        <dbReference type="Pfam" id="PF11716"/>
    </source>
</evidence>
<sequence length="335" mass="35984">MSDALLNTLAEALADVVATIDTCDDETLDPDTAVKWLEATGAVLDRLSPADRQDLGRLLRRAADRHPAGPWRDELQRLPEGFGLDDDQHELYCTDIEHLMRRFTAVVTDVDPATPVTTCPGWTFADLVRHHGTTHRWAAHVVRVRASEAVWGRDVPLGLPEDPAGLPRWAADAAEEALAVLRKVDPDTPIWSYGADQRVAGYARRLLFEGVVHLADAELSLGREPDIAPRTAADGIEEFLENLPHLPRLADPVAALPAGTVALRALDTGAAWTAAFGPAGFSWTRTGAPSPSAAVTGTAADLLLLVYGRRAPGDRRLTVSGDAAVLSGWLAATVF</sequence>
<dbReference type="InterPro" id="IPR010872">
    <property type="entry name" value="MDMPI_C-term_domain"/>
</dbReference>
<comment type="caution">
    <text evidence="3">The sequence shown here is derived from an EMBL/GenBank/DDBJ whole genome shotgun (WGS) entry which is preliminary data.</text>
</comment>
<dbReference type="RefSeq" id="WP_205377093.1">
    <property type="nucleotide sequence ID" value="NZ_JAFEJA010000002.1"/>
</dbReference>
<evidence type="ECO:0000313" key="3">
    <source>
        <dbReference type="EMBL" id="MBM9622893.1"/>
    </source>
</evidence>
<evidence type="ECO:0000259" key="1">
    <source>
        <dbReference type="Pfam" id="PF07398"/>
    </source>
</evidence>
<dbReference type="InterPro" id="IPR017517">
    <property type="entry name" value="Maleyloyr_isom"/>
</dbReference>
<feature type="domain" description="Mycothiol-dependent maleylpyruvate isomerase metal-binding" evidence="2">
    <location>
        <begin position="96"/>
        <end position="217"/>
    </location>
</feature>
<dbReference type="Pfam" id="PF07398">
    <property type="entry name" value="MDMPI_C"/>
    <property type="match status" value="1"/>
</dbReference>
<protein>
    <submittedName>
        <fullName evidence="3">Maleylpyruvate isomerase family mycothiol-dependent enzyme</fullName>
    </submittedName>
</protein>
<dbReference type="PANTHER" id="PTHR40758">
    <property type="entry name" value="CONSERVED PROTEIN"/>
    <property type="match status" value="1"/>
</dbReference>
<proteinExistence type="predicted"/>
<dbReference type="NCBIfam" id="TIGR03083">
    <property type="entry name" value="maleylpyruvate isomerase family mycothiol-dependent enzyme"/>
    <property type="match status" value="1"/>
</dbReference>
<reference evidence="3 4" key="1">
    <citation type="journal article" date="2016" name="Arch. Microbiol.">
        <title>Streptomyces zhihengii sp. nov., isolated from rhizospheric soil of Psammosilene tunicoides.</title>
        <authorList>
            <person name="Huang M.J."/>
            <person name="Fei J.J."/>
            <person name="Salam N."/>
            <person name="Kim C.J."/>
            <person name="Hozzein W.N."/>
            <person name="Xiao M."/>
            <person name="Huang H.Q."/>
            <person name="Li W.J."/>
        </authorList>
    </citation>
    <scope>NUCLEOTIDE SEQUENCE [LARGE SCALE GENOMIC DNA]</scope>
    <source>
        <strain evidence="3 4">YIM T102</strain>
    </source>
</reference>
<name>A0ABS2V0N9_9ACTN</name>
<dbReference type="GO" id="GO:0016853">
    <property type="term" value="F:isomerase activity"/>
    <property type="evidence" value="ECO:0007669"/>
    <property type="project" value="UniProtKB-KW"/>
</dbReference>
<evidence type="ECO:0000313" key="4">
    <source>
        <dbReference type="Proteomes" id="UP000664109"/>
    </source>
</evidence>
<dbReference type="EMBL" id="JAFEJA010000002">
    <property type="protein sequence ID" value="MBM9622893.1"/>
    <property type="molecule type" value="Genomic_DNA"/>
</dbReference>
<dbReference type="Proteomes" id="UP000664109">
    <property type="component" value="Unassembled WGS sequence"/>
</dbReference>
<dbReference type="InterPro" id="IPR024344">
    <property type="entry name" value="MDMPI_metal-binding"/>
</dbReference>
<organism evidence="3 4">
    <name type="scientific">Streptomyces zhihengii</name>
    <dbReference type="NCBI Taxonomy" id="1818004"/>
    <lineage>
        <taxon>Bacteria</taxon>
        <taxon>Bacillati</taxon>
        <taxon>Actinomycetota</taxon>
        <taxon>Actinomycetes</taxon>
        <taxon>Kitasatosporales</taxon>
        <taxon>Streptomycetaceae</taxon>
        <taxon>Streptomyces</taxon>
    </lineage>
</organism>
<dbReference type="Pfam" id="PF11716">
    <property type="entry name" value="MDMPI_N"/>
    <property type="match status" value="1"/>
</dbReference>
<feature type="domain" description="MDMPI C-terminal" evidence="1">
    <location>
        <begin position="231"/>
        <end position="327"/>
    </location>
</feature>
<gene>
    <name evidence="3" type="ORF">JE024_29980</name>
</gene>
<dbReference type="PANTHER" id="PTHR40758:SF1">
    <property type="entry name" value="CONSERVED PROTEIN"/>
    <property type="match status" value="1"/>
</dbReference>